<protein>
    <submittedName>
        <fullName evidence="5">CRP-like cAMP-binding protein</fullName>
    </submittedName>
</protein>
<dbReference type="SUPFAM" id="SSF51206">
    <property type="entry name" value="cAMP-binding domain-like"/>
    <property type="match status" value="1"/>
</dbReference>
<feature type="domain" description="HTH crp-type" evidence="4">
    <location>
        <begin position="151"/>
        <end position="218"/>
    </location>
</feature>
<dbReference type="GO" id="GO:0003677">
    <property type="term" value="F:DNA binding"/>
    <property type="evidence" value="ECO:0007669"/>
    <property type="project" value="UniProtKB-KW"/>
</dbReference>
<name>A0A7W8UR03_9HYPH</name>
<keyword evidence="3" id="KW-0804">Transcription</keyword>
<keyword evidence="1" id="KW-0805">Transcription regulation</keyword>
<sequence>MAAPNQHDVHNLLLKVLPADAFQMLIADAQAVQLPSRHVLIEADQPSEYVCFIEDGLASMVAVNGEDEAVEVGHIGYEGMAGAHVVLQTDMTPNRTFIQVAGSGLQVSVERLRRVMTEFPDANTLFLNYVHCCDIQLAQSALANGRYNMHERLARWLLMCHDRLNGRDLPLTHEFLALMLGVRRSGVTNELHVIEGLRAIRATRANVRILDRERLEEIAGGSYGIPEREYERLIGLPIRRPLIGASDRLGKVHDQEKGSLFVTDVNPSCRDVFSGKHRLTHQCSCVLDGFSPGIFQRRQVRAFQVDDHCSIRNDIEVKFWHRPSHRCGINATSRHLFP</sequence>
<keyword evidence="6" id="KW-1185">Reference proteome</keyword>
<evidence type="ECO:0000259" key="4">
    <source>
        <dbReference type="Pfam" id="PF13545"/>
    </source>
</evidence>
<evidence type="ECO:0000256" key="2">
    <source>
        <dbReference type="ARBA" id="ARBA00023125"/>
    </source>
</evidence>
<evidence type="ECO:0000256" key="3">
    <source>
        <dbReference type="ARBA" id="ARBA00023163"/>
    </source>
</evidence>
<keyword evidence="2" id="KW-0238">DNA-binding</keyword>
<dbReference type="SUPFAM" id="SSF46785">
    <property type="entry name" value="Winged helix' DNA-binding domain"/>
    <property type="match status" value="1"/>
</dbReference>
<reference evidence="5 6" key="1">
    <citation type="submission" date="2020-08" db="EMBL/GenBank/DDBJ databases">
        <title>Genomic Encyclopedia of Type Strains, Phase IV (KMG-V): Genome sequencing to study the core and pangenomes of soil and plant-associated prokaryotes.</title>
        <authorList>
            <person name="Whitman W."/>
        </authorList>
    </citation>
    <scope>NUCLEOTIDE SEQUENCE [LARGE SCALE GENOMIC DNA]</scope>
    <source>
        <strain evidence="5 6">SEMIA 4034</strain>
    </source>
</reference>
<dbReference type="Gene3D" id="2.60.120.10">
    <property type="entry name" value="Jelly Rolls"/>
    <property type="match status" value="1"/>
</dbReference>
<dbReference type="Pfam" id="PF13545">
    <property type="entry name" value="HTH_Crp_2"/>
    <property type="match status" value="1"/>
</dbReference>
<comment type="caution">
    <text evidence="5">The sequence shown here is derived from an EMBL/GenBank/DDBJ whole genome shotgun (WGS) entry which is preliminary data.</text>
</comment>
<dbReference type="InterPro" id="IPR014710">
    <property type="entry name" value="RmlC-like_jellyroll"/>
</dbReference>
<dbReference type="Proteomes" id="UP000528824">
    <property type="component" value="Unassembled WGS sequence"/>
</dbReference>
<organism evidence="5 6">
    <name type="scientific">Rhizobium lentis</name>
    <dbReference type="NCBI Taxonomy" id="1138194"/>
    <lineage>
        <taxon>Bacteria</taxon>
        <taxon>Pseudomonadati</taxon>
        <taxon>Pseudomonadota</taxon>
        <taxon>Alphaproteobacteria</taxon>
        <taxon>Hyphomicrobiales</taxon>
        <taxon>Rhizobiaceae</taxon>
        <taxon>Rhizobium/Agrobacterium group</taxon>
        <taxon>Rhizobium</taxon>
    </lineage>
</organism>
<dbReference type="InterPro" id="IPR018490">
    <property type="entry name" value="cNMP-bd_dom_sf"/>
</dbReference>
<dbReference type="Gene3D" id="1.10.10.10">
    <property type="entry name" value="Winged helix-like DNA-binding domain superfamily/Winged helix DNA-binding domain"/>
    <property type="match status" value="1"/>
</dbReference>
<dbReference type="EMBL" id="JACHBC010000006">
    <property type="protein sequence ID" value="MBB5561570.1"/>
    <property type="molecule type" value="Genomic_DNA"/>
</dbReference>
<gene>
    <name evidence="5" type="ORF">GGI59_003246</name>
</gene>
<dbReference type="InterPro" id="IPR036390">
    <property type="entry name" value="WH_DNA-bd_sf"/>
</dbReference>
<evidence type="ECO:0000313" key="6">
    <source>
        <dbReference type="Proteomes" id="UP000528824"/>
    </source>
</evidence>
<evidence type="ECO:0000256" key="1">
    <source>
        <dbReference type="ARBA" id="ARBA00023015"/>
    </source>
</evidence>
<accession>A0A7W8UR03</accession>
<dbReference type="AlphaFoldDB" id="A0A7W8UR03"/>
<dbReference type="GO" id="GO:0006355">
    <property type="term" value="P:regulation of DNA-templated transcription"/>
    <property type="evidence" value="ECO:0007669"/>
    <property type="project" value="InterPro"/>
</dbReference>
<dbReference type="InterPro" id="IPR012318">
    <property type="entry name" value="HTH_CRP"/>
</dbReference>
<proteinExistence type="predicted"/>
<dbReference type="InterPro" id="IPR036388">
    <property type="entry name" value="WH-like_DNA-bd_sf"/>
</dbReference>
<evidence type="ECO:0000313" key="5">
    <source>
        <dbReference type="EMBL" id="MBB5561570.1"/>
    </source>
</evidence>